<feature type="non-terminal residue" evidence="2">
    <location>
        <position position="1"/>
    </location>
</feature>
<dbReference type="CDD" id="cd06262">
    <property type="entry name" value="metallo-hydrolase-like_MBL-fold"/>
    <property type="match status" value="1"/>
</dbReference>
<dbReference type="SMART" id="SM00849">
    <property type="entry name" value="Lactamase_B"/>
    <property type="match status" value="1"/>
</dbReference>
<dbReference type="OrthoDB" id="3341310at2759"/>
<dbReference type="PANTHER" id="PTHR42951:SF4">
    <property type="entry name" value="ACYL-COENZYME A THIOESTERASE MBLAC2"/>
    <property type="match status" value="1"/>
</dbReference>
<keyword evidence="2" id="KW-0378">Hydrolase</keyword>
<dbReference type="OMA" id="ELAWYDH"/>
<dbReference type="eggNOG" id="ENOG502S744">
    <property type="taxonomic scope" value="Eukaryota"/>
</dbReference>
<dbReference type="PANTHER" id="PTHR42951">
    <property type="entry name" value="METALLO-BETA-LACTAMASE DOMAIN-CONTAINING"/>
    <property type="match status" value="1"/>
</dbReference>
<evidence type="ECO:0000313" key="2">
    <source>
        <dbReference type="EMBL" id="EMF14813.1"/>
    </source>
</evidence>
<evidence type="ECO:0000259" key="1">
    <source>
        <dbReference type="SMART" id="SM00849"/>
    </source>
</evidence>
<keyword evidence="3" id="KW-1185">Reference proteome</keyword>
<dbReference type="SUPFAM" id="SSF56281">
    <property type="entry name" value="Metallo-hydrolase/oxidoreductase"/>
    <property type="match status" value="1"/>
</dbReference>
<dbReference type="GeneID" id="27905610"/>
<accession>M3CM02</accession>
<protein>
    <submittedName>
        <fullName evidence="2">Metallo-hydrolase/oxidoreductase</fullName>
    </submittedName>
</protein>
<dbReference type="GO" id="GO:0016787">
    <property type="term" value="F:hydrolase activity"/>
    <property type="evidence" value="ECO:0007669"/>
    <property type="project" value="UniProtKB-KW"/>
</dbReference>
<feature type="domain" description="Metallo-beta-lactamase" evidence="1">
    <location>
        <begin position="78"/>
        <end position="258"/>
    </location>
</feature>
<sequence length="336" mass="38437">SSSFTTSKLNSTTYIIQEHDAYSENPFIYVKLHPKLPIIILSDTGCDEPSSQHKHAQYTHLRDYIENFPLPSNNHQPLNPGSKLKYCIICTHCHYDHIGGISQFLAGGTTQIIASAAGRDFIEDDEDGKHSLFKFLSPAKPAPFYYVTKWAQAFEKLYFEIRDRERDIVLRFDVGVTFVQQPGHTPDSLAWYDREEMWLYVGDSLYAAGAEGTGGASIVFPPDGNLIEWVVSLRKLLVLVRSENAKADKREKSVEEGWEVISRRVKLAAGHVTSAADAEEMIQKTDQFFYQILQKKIPVVRKGYHWNDAYYTWSKEGWDLSMRAPPRLMDQARDFF</sequence>
<name>M3CM02_SPHMS</name>
<dbReference type="HOGENOM" id="CLU_073674_0_0_1"/>
<feature type="non-terminal residue" evidence="2">
    <location>
        <position position="336"/>
    </location>
</feature>
<dbReference type="RefSeq" id="XP_016762934.1">
    <property type="nucleotide sequence ID" value="XM_016908473.1"/>
</dbReference>
<dbReference type="STRING" id="692275.M3CM02"/>
<evidence type="ECO:0000313" key="3">
    <source>
        <dbReference type="Proteomes" id="UP000016931"/>
    </source>
</evidence>
<organism evidence="2 3">
    <name type="scientific">Sphaerulina musiva (strain SO2202)</name>
    <name type="common">Poplar stem canker fungus</name>
    <name type="synonym">Septoria musiva</name>
    <dbReference type="NCBI Taxonomy" id="692275"/>
    <lineage>
        <taxon>Eukaryota</taxon>
        <taxon>Fungi</taxon>
        <taxon>Dikarya</taxon>
        <taxon>Ascomycota</taxon>
        <taxon>Pezizomycotina</taxon>
        <taxon>Dothideomycetes</taxon>
        <taxon>Dothideomycetidae</taxon>
        <taxon>Mycosphaerellales</taxon>
        <taxon>Mycosphaerellaceae</taxon>
        <taxon>Sphaerulina</taxon>
    </lineage>
</organism>
<dbReference type="InterPro" id="IPR036866">
    <property type="entry name" value="RibonucZ/Hydroxyglut_hydro"/>
</dbReference>
<dbReference type="InterPro" id="IPR001279">
    <property type="entry name" value="Metallo-B-lactamas"/>
</dbReference>
<dbReference type="EMBL" id="KB456262">
    <property type="protein sequence ID" value="EMF14813.1"/>
    <property type="molecule type" value="Genomic_DNA"/>
</dbReference>
<proteinExistence type="predicted"/>
<dbReference type="Gene3D" id="3.60.15.10">
    <property type="entry name" value="Ribonuclease Z/Hydroxyacylglutathione hydrolase-like"/>
    <property type="match status" value="1"/>
</dbReference>
<dbReference type="InterPro" id="IPR050855">
    <property type="entry name" value="NDM-1-like"/>
</dbReference>
<gene>
    <name evidence="2" type="ORF">SEPMUDRAFT_31726</name>
</gene>
<dbReference type="Proteomes" id="UP000016931">
    <property type="component" value="Unassembled WGS sequence"/>
</dbReference>
<dbReference type="Pfam" id="PF00753">
    <property type="entry name" value="Lactamase_B"/>
    <property type="match status" value="1"/>
</dbReference>
<dbReference type="AlphaFoldDB" id="M3CM02"/>
<reference evidence="2 3" key="1">
    <citation type="journal article" date="2012" name="PLoS Pathog.">
        <title>Diverse lifestyles and strategies of plant pathogenesis encoded in the genomes of eighteen Dothideomycetes fungi.</title>
        <authorList>
            <person name="Ohm R.A."/>
            <person name="Feau N."/>
            <person name="Henrissat B."/>
            <person name="Schoch C.L."/>
            <person name="Horwitz B.A."/>
            <person name="Barry K.W."/>
            <person name="Condon B.J."/>
            <person name="Copeland A.C."/>
            <person name="Dhillon B."/>
            <person name="Glaser F."/>
            <person name="Hesse C.N."/>
            <person name="Kosti I."/>
            <person name="LaButti K."/>
            <person name="Lindquist E.A."/>
            <person name="Lucas S."/>
            <person name="Salamov A.A."/>
            <person name="Bradshaw R.E."/>
            <person name="Ciuffetti L."/>
            <person name="Hamelin R.C."/>
            <person name="Kema G.H.J."/>
            <person name="Lawrence C."/>
            <person name="Scott J.A."/>
            <person name="Spatafora J.W."/>
            <person name="Turgeon B.G."/>
            <person name="de Wit P.J.G.M."/>
            <person name="Zhong S."/>
            <person name="Goodwin S.B."/>
            <person name="Grigoriev I.V."/>
        </authorList>
    </citation>
    <scope>NUCLEOTIDE SEQUENCE [LARGE SCALE GENOMIC DNA]</scope>
    <source>
        <strain evidence="2 3">SO2202</strain>
    </source>
</reference>